<evidence type="ECO:0000256" key="1">
    <source>
        <dbReference type="ARBA" id="ARBA00022741"/>
    </source>
</evidence>
<dbReference type="InterPro" id="IPR001650">
    <property type="entry name" value="Helicase_C-like"/>
</dbReference>
<protein>
    <submittedName>
        <fullName evidence="7">Protein DpdF</fullName>
    </submittedName>
</protein>
<keyword evidence="2" id="KW-0067">ATP-binding</keyword>
<gene>
    <name evidence="7" type="primary">dpdF</name>
    <name evidence="7" type="ORF">RMN56_06065</name>
</gene>
<dbReference type="InterPro" id="IPR011545">
    <property type="entry name" value="DEAD/DEAH_box_helicase_dom"/>
</dbReference>
<dbReference type="PROSITE" id="PS51194">
    <property type="entry name" value="HELICASE_CTER"/>
    <property type="match status" value="1"/>
</dbReference>
<proteinExistence type="predicted"/>
<keyword evidence="3" id="KW-0238">DNA-binding</keyword>
<dbReference type="SUPFAM" id="SSF52540">
    <property type="entry name" value="P-loop containing nucleoside triphosphate hydrolases"/>
    <property type="match status" value="1"/>
</dbReference>
<evidence type="ECO:0000259" key="6">
    <source>
        <dbReference type="PROSITE" id="PS51194"/>
    </source>
</evidence>
<evidence type="ECO:0000256" key="4">
    <source>
        <dbReference type="ARBA" id="ARBA00023235"/>
    </source>
</evidence>
<reference evidence="7 8" key="1">
    <citation type="submission" date="2023-09" db="EMBL/GenBank/DDBJ databases">
        <title>Micromonospora halotolerans DSM 45598 genome sequence.</title>
        <authorList>
            <person name="Mo P."/>
        </authorList>
    </citation>
    <scope>NUCLEOTIDE SEQUENCE [LARGE SCALE GENOMIC DNA]</scope>
    <source>
        <strain evidence="7 8">DSM 45598</strain>
    </source>
</reference>
<dbReference type="InterPro" id="IPR027417">
    <property type="entry name" value="P-loop_NTPase"/>
</dbReference>
<keyword evidence="1" id="KW-0547">Nucleotide-binding</keyword>
<feature type="domain" description="Helicase C-terminal" evidence="6">
    <location>
        <begin position="373"/>
        <end position="529"/>
    </location>
</feature>
<dbReference type="Gene3D" id="3.40.50.300">
    <property type="entry name" value="P-loop containing nucleotide triphosphate hydrolases"/>
    <property type="match status" value="2"/>
</dbReference>
<sequence length="860" mass="92650">MLRGSDVDVAGLSGPHRRFVDAWTTPSASGVGPADLAALLNQVLRHEGLSTGAVAKLDLPVKAAGPSRQHLALAGLEVLSLGSDQLRVSSGSRWSPGWLHGETSWVDLAISSPEGILEDGMRVPSLSRPERTDELDPAVASVSTATTYRSRAQAVALRTVALSDPGSTVHVVLPTGSGKSLVGLIPGLLQPAATTVVVVPTVALALDQERQAHGRFPGVGLPNELAYYGSLDRERQLLIRRRLADGEQRLLFTSPESLVASLAPSLHELARNGGLRYIVVDEAHLVRSWGLDFRPEFQLAAALISELKQVAKAAGQQPLTTVLMTATLSLEGLRLNETLFKGEPSLFVGSSFLRTELRYLLAPCASEGERLERLTQAIYRLPRPAIVYTTRKAAAEEIVAHMQGAGFRRVAAFHGDTAPSDRLQILRGWSGTDGPTSIDVVVGTSAFGLGVDQPDVRTVVHACVPGSVDRYYQEVGRAGRDGHAAVAVWLPVKGSDLAEASRIEGATVIGDDKAWARWRAMRSSDARIGDQPKGSLVFDTSAVPEHTAAGSDANRLWNRVTLTLLAQAGVIEISPLPPPAIKRDPDEPEADWVLRRDAAWRRFRDAVAVRSARDVGNFDRGVLEGAIARVRSDVLNTQRESLAHVRDLLEEERCWADVFAEEYSFRYGSGAATAVQRVSASCSGCPARGHHGPAHGRAPTPVIPLPSMPLLNFSLRRPLMNELHGQGGLVVTYEETGRRVGPVPWLEDLIRRCVANGIRAVFVPPTLRTHPAVQQAHRHAGEGFVMIDGKVSGPRPFAVPALIVLTPGELVDPGWLPPIAHGPPRIVLMPVDTLDPERPTARVADWRSPVLAVDDLLRRI</sequence>
<dbReference type="EMBL" id="CP134876">
    <property type="protein sequence ID" value="WNM42906.1"/>
    <property type="molecule type" value="Genomic_DNA"/>
</dbReference>
<feature type="domain" description="Helicase ATP-binding" evidence="5">
    <location>
        <begin position="160"/>
        <end position="346"/>
    </location>
</feature>
<evidence type="ECO:0000259" key="5">
    <source>
        <dbReference type="PROSITE" id="PS51192"/>
    </source>
</evidence>
<dbReference type="RefSeq" id="WP_313724656.1">
    <property type="nucleotide sequence ID" value="NZ_CP134876.1"/>
</dbReference>
<dbReference type="Pfam" id="PF00270">
    <property type="entry name" value="DEAD"/>
    <property type="match status" value="1"/>
</dbReference>
<dbReference type="PROSITE" id="PS51192">
    <property type="entry name" value="HELICASE_ATP_BIND_1"/>
    <property type="match status" value="1"/>
</dbReference>
<accession>A0ABZ0A825</accession>
<dbReference type="Proteomes" id="UP001303001">
    <property type="component" value="Chromosome"/>
</dbReference>
<keyword evidence="4" id="KW-0413">Isomerase</keyword>
<dbReference type="PANTHER" id="PTHR13710">
    <property type="entry name" value="DNA HELICASE RECQ FAMILY MEMBER"/>
    <property type="match status" value="1"/>
</dbReference>
<dbReference type="Pfam" id="PF00271">
    <property type="entry name" value="Helicase_C"/>
    <property type="match status" value="1"/>
</dbReference>
<evidence type="ECO:0000313" key="8">
    <source>
        <dbReference type="Proteomes" id="UP001303001"/>
    </source>
</evidence>
<keyword evidence="8" id="KW-1185">Reference proteome</keyword>
<evidence type="ECO:0000256" key="2">
    <source>
        <dbReference type="ARBA" id="ARBA00022840"/>
    </source>
</evidence>
<dbReference type="PANTHER" id="PTHR13710:SF153">
    <property type="entry name" value="RECQ-LIKE DNA HELICASE BLM"/>
    <property type="match status" value="1"/>
</dbReference>
<organism evidence="7 8">
    <name type="scientific">Micromonospora halotolerans</name>
    <dbReference type="NCBI Taxonomy" id="709879"/>
    <lineage>
        <taxon>Bacteria</taxon>
        <taxon>Bacillati</taxon>
        <taxon>Actinomycetota</taxon>
        <taxon>Actinomycetes</taxon>
        <taxon>Micromonosporales</taxon>
        <taxon>Micromonosporaceae</taxon>
        <taxon>Micromonospora</taxon>
    </lineage>
</organism>
<name>A0ABZ0A825_9ACTN</name>
<dbReference type="NCBIfam" id="NF041063">
    <property type="entry name" value="DpdF"/>
    <property type="match status" value="1"/>
</dbReference>
<dbReference type="SMART" id="SM00490">
    <property type="entry name" value="HELICc"/>
    <property type="match status" value="1"/>
</dbReference>
<dbReference type="SMART" id="SM00487">
    <property type="entry name" value="DEXDc"/>
    <property type="match status" value="1"/>
</dbReference>
<evidence type="ECO:0000313" key="7">
    <source>
        <dbReference type="EMBL" id="WNM42906.1"/>
    </source>
</evidence>
<dbReference type="InterPro" id="IPR014001">
    <property type="entry name" value="Helicase_ATP-bd"/>
</dbReference>
<evidence type="ECO:0000256" key="3">
    <source>
        <dbReference type="ARBA" id="ARBA00023125"/>
    </source>
</evidence>